<feature type="domain" description="Helicase C-terminal" evidence="18">
    <location>
        <begin position="547"/>
        <end position="693"/>
    </location>
</feature>
<evidence type="ECO:0000256" key="6">
    <source>
        <dbReference type="ARBA" id="ARBA00022806"/>
    </source>
</evidence>
<feature type="compositionally biased region" description="Low complexity" evidence="16">
    <location>
        <begin position="60"/>
        <end position="72"/>
    </location>
</feature>
<evidence type="ECO:0000259" key="17">
    <source>
        <dbReference type="PROSITE" id="PS51192"/>
    </source>
</evidence>
<dbReference type="InterPro" id="IPR012340">
    <property type="entry name" value="NA-bd_OB-fold"/>
</dbReference>
<dbReference type="NCBIfam" id="NF008166">
    <property type="entry name" value="PRK10917.1-4"/>
    <property type="match status" value="1"/>
</dbReference>
<evidence type="ECO:0000256" key="15">
    <source>
        <dbReference type="RuleBase" id="RU363016"/>
    </source>
</evidence>
<keyword evidence="9 15" id="KW-0233">DNA recombination</keyword>
<dbReference type="CDD" id="cd04488">
    <property type="entry name" value="RecG_wedge_OBF"/>
    <property type="match status" value="1"/>
</dbReference>
<keyword evidence="5 15" id="KW-0378">Hydrolase</keyword>
<dbReference type="Gene3D" id="3.40.50.300">
    <property type="entry name" value="P-loop containing nucleotide triphosphate hydrolases"/>
    <property type="match status" value="2"/>
</dbReference>
<evidence type="ECO:0000256" key="7">
    <source>
        <dbReference type="ARBA" id="ARBA00022840"/>
    </source>
</evidence>
<name>A0ABY6W8E5_9BURK</name>
<keyword evidence="11" id="KW-0413">Isomerase</keyword>
<dbReference type="InterPro" id="IPR047112">
    <property type="entry name" value="RecG/Mfd"/>
</dbReference>
<sequence length="758" mass="81548">MPATAPDDAPADLVDLADAAGAQADAAPRPAAKRGRRPAAPAQPPTGADEAAPARSTQSAKSPKNAKAAARKTTGSGTADKLAKLGLKRDIDLILHLPMRYEDETTLRKIGEVLPSELAQVEGVVTSSDVAYRPRRQWVVRIADDGHELVLRFLNFYGSQQKQLAVGTRVRVRGEVRGGFFGLEMVHPAYRVVQDAAAPLPESLTPVYPSAAGLSQAYLRKAIHNAMARTPLPELLPPGLLQRVMGPEHPLPALADAVHLLHAPPPNVSETALIERSHPAWLRIKCEELLAQQLSLKRAQAARRRLAAPAFGTRVPGGLLERFEAALPFRLTGAQQRVWAEIRADLAEPHPMQRLLQGDVGSGKTIIAALAAAQAIDAGYQAAIMAPTEILAEQHLRKLSGWLAPLGVEVAWLAGSMKAKEKREALARVASGDAQLVIGTHAIIQDTVTFARLGMAVVDEQHRFGVAQRLALRSKMQTAGMGGNAMPHQLMMSATPIPRTLAMTYYADLDVSVIDELPPGRSPVVTKLISDTRRPEVIERVRAAALAGRQVYWVCPLIEESEALQLQTAVDTHAQLVAALPELRVGLVHGRLAPAEKAAVMDAFTRGDMHLLVATTVIEVGVDVPNASLMVIEHAERFGLAQLHQLRGRVGRGSAESVCLLMYASPLSMGAKARLQTMRETTDGFVIARRDLEIRGPGEFLGARQSGAAMLRFVDLNEDAWLIPGAQEAADVLLASHPGAVAAHLERWLGAREDYLKA</sequence>
<comment type="similarity">
    <text evidence="1 15">Belongs to the helicase family. RecG subfamily.</text>
</comment>
<dbReference type="SMART" id="SM00487">
    <property type="entry name" value="DEXDc"/>
    <property type="match status" value="1"/>
</dbReference>
<gene>
    <name evidence="19" type="ORF">PSO31014_04051</name>
</gene>
<dbReference type="Proteomes" id="UP000405357">
    <property type="component" value="Unassembled WGS sequence"/>
</dbReference>
<evidence type="ECO:0000256" key="13">
    <source>
        <dbReference type="ARBA" id="ARBA00034808"/>
    </source>
</evidence>
<dbReference type="Pfam" id="PF00270">
    <property type="entry name" value="DEAD"/>
    <property type="match status" value="1"/>
</dbReference>
<feature type="compositionally biased region" description="Low complexity" evidence="16">
    <location>
        <begin position="1"/>
        <end position="30"/>
    </location>
</feature>
<evidence type="ECO:0000256" key="11">
    <source>
        <dbReference type="ARBA" id="ARBA00023235"/>
    </source>
</evidence>
<reference evidence="19 20" key="1">
    <citation type="submission" date="2019-08" db="EMBL/GenBank/DDBJ databases">
        <authorList>
            <person name="Peeters C."/>
        </authorList>
    </citation>
    <scope>NUCLEOTIDE SEQUENCE [LARGE SCALE GENOMIC DNA]</scope>
    <source>
        <strain evidence="19 20">LMG 31014</strain>
    </source>
</reference>
<dbReference type="SUPFAM" id="SSF52540">
    <property type="entry name" value="P-loop containing nucleoside triphosphate hydrolases"/>
    <property type="match status" value="2"/>
</dbReference>
<comment type="catalytic activity">
    <reaction evidence="12 15">
        <text>Couples ATP hydrolysis with the unwinding of duplex DNA by translocating in the 3'-5' direction.</text>
        <dbReference type="EC" id="5.6.2.4"/>
    </reaction>
</comment>
<dbReference type="InterPro" id="IPR004609">
    <property type="entry name" value="ATP-dep_DNA_helicase_RecG"/>
</dbReference>
<dbReference type="InterPro" id="IPR014001">
    <property type="entry name" value="Helicase_ATP-bd"/>
</dbReference>
<evidence type="ECO:0000256" key="2">
    <source>
        <dbReference type="ARBA" id="ARBA00017846"/>
    </source>
</evidence>
<dbReference type="NCBIfam" id="TIGR00643">
    <property type="entry name" value="recG"/>
    <property type="match status" value="1"/>
</dbReference>
<feature type="region of interest" description="Disordered" evidence="16">
    <location>
        <begin position="1"/>
        <end position="77"/>
    </location>
</feature>
<dbReference type="GO" id="GO:0004386">
    <property type="term" value="F:helicase activity"/>
    <property type="evidence" value="ECO:0007669"/>
    <property type="project" value="UniProtKB-KW"/>
</dbReference>
<dbReference type="EMBL" id="CABPSG010000017">
    <property type="protein sequence ID" value="VVE39358.1"/>
    <property type="molecule type" value="Genomic_DNA"/>
</dbReference>
<dbReference type="InterPro" id="IPR033454">
    <property type="entry name" value="RecG_wedge"/>
</dbReference>
<dbReference type="PANTHER" id="PTHR47964:SF1">
    <property type="entry name" value="ATP-DEPENDENT DNA HELICASE HOMOLOG RECG, CHLOROPLASTIC"/>
    <property type="match status" value="1"/>
</dbReference>
<evidence type="ECO:0000256" key="14">
    <source>
        <dbReference type="ARBA" id="ARBA00048988"/>
    </source>
</evidence>
<dbReference type="Pfam" id="PF17191">
    <property type="entry name" value="RecG_wedge"/>
    <property type="match status" value="1"/>
</dbReference>
<dbReference type="PANTHER" id="PTHR47964">
    <property type="entry name" value="ATP-DEPENDENT DNA HELICASE HOMOLOG RECG, CHLOROPLASTIC"/>
    <property type="match status" value="1"/>
</dbReference>
<evidence type="ECO:0000256" key="8">
    <source>
        <dbReference type="ARBA" id="ARBA00023125"/>
    </source>
</evidence>
<dbReference type="EC" id="5.6.2.4" evidence="13 15"/>
<evidence type="ECO:0000256" key="16">
    <source>
        <dbReference type="SAM" id="MobiDB-lite"/>
    </source>
</evidence>
<evidence type="ECO:0000256" key="4">
    <source>
        <dbReference type="ARBA" id="ARBA00022763"/>
    </source>
</evidence>
<evidence type="ECO:0000256" key="1">
    <source>
        <dbReference type="ARBA" id="ARBA00007504"/>
    </source>
</evidence>
<dbReference type="SMART" id="SM00490">
    <property type="entry name" value="HELICc"/>
    <property type="match status" value="1"/>
</dbReference>
<comment type="function">
    <text evidence="15">Plays a critical role in recombination and DNA repair. Helps process Holliday junction intermediates to mature products by catalyzing branch migration. Has replication fork regression activity, unwinds stalled or blocked replication forks to make a HJ that can be resolved. Has a DNA unwinding activity characteristic of a DNA helicase with 3'-5' polarity.</text>
</comment>
<dbReference type="NCBIfam" id="NF008163">
    <property type="entry name" value="PRK10917.1-1"/>
    <property type="match status" value="1"/>
</dbReference>
<evidence type="ECO:0000256" key="3">
    <source>
        <dbReference type="ARBA" id="ARBA00022741"/>
    </source>
</evidence>
<accession>A0ABY6W8E5</accession>
<dbReference type="SUPFAM" id="SSF50249">
    <property type="entry name" value="Nucleic acid-binding proteins"/>
    <property type="match status" value="1"/>
</dbReference>
<evidence type="ECO:0000256" key="5">
    <source>
        <dbReference type="ARBA" id="ARBA00022801"/>
    </source>
</evidence>
<keyword evidence="10 15" id="KW-0234">DNA repair</keyword>
<keyword evidence="20" id="KW-1185">Reference proteome</keyword>
<keyword evidence="4 15" id="KW-0227">DNA damage</keyword>
<organism evidence="19 20">
    <name type="scientific">Pandoraea soli</name>
    <dbReference type="NCBI Taxonomy" id="2508293"/>
    <lineage>
        <taxon>Bacteria</taxon>
        <taxon>Pseudomonadati</taxon>
        <taxon>Pseudomonadota</taxon>
        <taxon>Betaproteobacteria</taxon>
        <taxon>Burkholderiales</taxon>
        <taxon>Burkholderiaceae</taxon>
        <taxon>Pandoraea</taxon>
    </lineage>
</organism>
<dbReference type="CDD" id="cd18811">
    <property type="entry name" value="SF2_C_RecG"/>
    <property type="match status" value="1"/>
</dbReference>
<dbReference type="InterPro" id="IPR011545">
    <property type="entry name" value="DEAD/DEAH_box_helicase_dom"/>
</dbReference>
<evidence type="ECO:0000313" key="19">
    <source>
        <dbReference type="EMBL" id="VVE39358.1"/>
    </source>
</evidence>
<dbReference type="PROSITE" id="PS51192">
    <property type="entry name" value="HELICASE_ATP_BIND_1"/>
    <property type="match status" value="1"/>
</dbReference>
<evidence type="ECO:0000313" key="20">
    <source>
        <dbReference type="Proteomes" id="UP000405357"/>
    </source>
</evidence>
<dbReference type="Pfam" id="PF00271">
    <property type="entry name" value="Helicase_C"/>
    <property type="match status" value="1"/>
</dbReference>
<dbReference type="InterPro" id="IPR001650">
    <property type="entry name" value="Helicase_C-like"/>
</dbReference>
<keyword evidence="3 15" id="KW-0547">Nucleotide-binding</keyword>
<keyword evidence="7 15" id="KW-0067">ATP-binding</keyword>
<protein>
    <recommendedName>
        <fullName evidence="2 15">ATP-dependent DNA helicase RecG</fullName>
        <ecNumber evidence="13 15">5.6.2.4</ecNumber>
    </recommendedName>
</protein>
<proteinExistence type="inferred from homology"/>
<keyword evidence="6 15" id="KW-0347">Helicase</keyword>
<dbReference type="NCBIfam" id="NF008168">
    <property type="entry name" value="PRK10917.2-2"/>
    <property type="match status" value="1"/>
</dbReference>
<evidence type="ECO:0000256" key="12">
    <source>
        <dbReference type="ARBA" id="ARBA00034617"/>
    </source>
</evidence>
<dbReference type="CDD" id="cd17992">
    <property type="entry name" value="DEXHc_RecG"/>
    <property type="match status" value="1"/>
</dbReference>
<evidence type="ECO:0000256" key="10">
    <source>
        <dbReference type="ARBA" id="ARBA00023204"/>
    </source>
</evidence>
<evidence type="ECO:0000256" key="9">
    <source>
        <dbReference type="ARBA" id="ARBA00023172"/>
    </source>
</evidence>
<dbReference type="Pfam" id="PF19833">
    <property type="entry name" value="RecG_dom3_C"/>
    <property type="match status" value="1"/>
</dbReference>
<dbReference type="PROSITE" id="PS51194">
    <property type="entry name" value="HELICASE_CTER"/>
    <property type="match status" value="1"/>
</dbReference>
<feature type="domain" description="Helicase ATP-binding" evidence="17">
    <location>
        <begin position="345"/>
        <end position="514"/>
    </location>
</feature>
<comment type="caution">
    <text evidence="19">The sequence shown here is derived from an EMBL/GenBank/DDBJ whole genome shotgun (WGS) entry which is preliminary data.</text>
</comment>
<keyword evidence="8" id="KW-0238">DNA-binding</keyword>
<evidence type="ECO:0000259" key="18">
    <source>
        <dbReference type="PROSITE" id="PS51194"/>
    </source>
</evidence>
<comment type="catalytic activity">
    <reaction evidence="14 15">
        <text>ATP + H2O = ADP + phosphate + H(+)</text>
        <dbReference type="Rhea" id="RHEA:13065"/>
        <dbReference type="ChEBI" id="CHEBI:15377"/>
        <dbReference type="ChEBI" id="CHEBI:15378"/>
        <dbReference type="ChEBI" id="CHEBI:30616"/>
        <dbReference type="ChEBI" id="CHEBI:43474"/>
        <dbReference type="ChEBI" id="CHEBI:456216"/>
        <dbReference type="EC" id="5.6.2.4"/>
    </reaction>
</comment>
<dbReference type="InterPro" id="IPR045562">
    <property type="entry name" value="RecG_dom3_C"/>
</dbReference>
<dbReference type="InterPro" id="IPR027417">
    <property type="entry name" value="P-loop_NTPase"/>
</dbReference>